<comment type="caution">
    <text evidence="1">The sequence shown here is derived from an EMBL/GenBank/DDBJ whole genome shotgun (WGS) entry which is preliminary data.</text>
</comment>
<dbReference type="GeneID" id="57348095"/>
<evidence type="ECO:0000313" key="3">
    <source>
        <dbReference type="Proteomes" id="UP000433737"/>
    </source>
</evidence>
<sequence length="195" mass="21705">MSSYQALDTLMSGYLGPAGSYVTGTEDVSEALTYYFEHQPAHIKQELLENIEAFYADQDNINEAFERRYRHSDYDGSPQEFLSTVEARTRHDLGLQPAIAAVTTANQIVPGKTYQIRVSDNGMLGGIKRWLGYAEIGRAVMTQAAVSIGDVVEVAVAKGGNEITLNGRKRRVLNRAIRRKLNEADREPKPEKNRG</sequence>
<dbReference type="AlphaFoldDB" id="A0A653YIG2"/>
<proteinExistence type="predicted"/>
<evidence type="ECO:0000313" key="1">
    <source>
        <dbReference type="EMBL" id="NUY99322.1"/>
    </source>
</evidence>
<accession>A0A653YIG2</accession>
<evidence type="ECO:0000313" key="4">
    <source>
        <dbReference type="Proteomes" id="UP000566985"/>
    </source>
</evidence>
<dbReference type="RefSeq" id="WP_069729957.1">
    <property type="nucleotide sequence ID" value="NZ_JABWPE010000052.1"/>
</dbReference>
<dbReference type="Proteomes" id="UP000566985">
    <property type="component" value="Unassembled WGS sequence"/>
</dbReference>
<dbReference type="EMBL" id="CABWMH010000034">
    <property type="protein sequence ID" value="VXC42211.1"/>
    <property type="molecule type" value="Genomic_DNA"/>
</dbReference>
<organism evidence="1 4">
    <name type="scientific">Pantoea brenneri</name>
    <dbReference type="NCBI Taxonomy" id="472694"/>
    <lineage>
        <taxon>Bacteria</taxon>
        <taxon>Pseudomonadati</taxon>
        <taxon>Pseudomonadota</taxon>
        <taxon>Gammaproteobacteria</taxon>
        <taxon>Enterobacterales</taxon>
        <taxon>Erwiniaceae</taxon>
        <taxon>Pantoea</taxon>
    </lineage>
</organism>
<gene>
    <name evidence="1" type="ORF">HU668_23130</name>
    <name evidence="2" type="ORF">PANT111_40222</name>
</gene>
<dbReference type="EMBL" id="JABWPM010000051">
    <property type="protein sequence ID" value="NUY99322.1"/>
    <property type="molecule type" value="Genomic_DNA"/>
</dbReference>
<reference evidence="2 3" key="1">
    <citation type="submission" date="2019-10" db="EMBL/GenBank/DDBJ databases">
        <authorList>
            <person name="Karimi E."/>
        </authorList>
    </citation>
    <scope>NUCLEOTIDE SEQUENCE [LARGE SCALE GENOMIC DNA]</scope>
    <source>
        <strain evidence="2">Pantoea sp. 111</strain>
    </source>
</reference>
<dbReference type="Proteomes" id="UP000433737">
    <property type="component" value="Unassembled WGS sequence"/>
</dbReference>
<evidence type="ECO:0000313" key="2">
    <source>
        <dbReference type="EMBL" id="VXC42211.1"/>
    </source>
</evidence>
<name>A0A653YIG2_9GAMM</name>
<reference evidence="1 4" key="2">
    <citation type="submission" date="2020-05" db="EMBL/GenBank/DDBJ databases">
        <title>Whole Genome Sequences of Enterobacteriales Associated with the International Space Station.</title>
        <authorList>
            <person name="Bharadwaj A."/>
            <person name="Daudu R."/>
            <person name="Singh N."/>
            <person name="Wood J."/>
            <person name="Debieu M."/>
            <person name="Mason C."/>
            <person name="Wang C."/>
            <person name="Venkateswaran K."/>
        </authorList>
    </citation>
    <scope>NUCLEOTIDE SEQUENCE [LARGE SCALE GENOMIC DNA]</scope>
    <source>
        <strain evidence="1 4">IF5SW-B1</strain>
    </source>
</reference>
<protein>
    <submittedName>
        <fullName evidence="1">Uncharacterized protein</fullName>
    </submittedName>
</protein>